<evidence type="ECO:0000313" key="2">
    <source>
        <dbReference type="Proteomes" id="UP001140091"/>
    </source>
</evidence>
<dbReference type="Gene3D" id="2.60.120.260">
    <property type="entry name" value="Galactose-binding domain-like"/>
    <property type="match status" value="1"/>
</dbReference>
<dbReference type="AlphaFoldDB" id="A0A9W8MBP4"/>
<feature type="non-terminal residue" evidence="1">
    <location>
        <position position="270"/>
    </location>
</feature>
<protein>
    <submittedName>
        <fullName evidence="1">Uncharacterized protein</fullName>
    </submittedName>
</protein>
<reference evidence="1" key="1">
    <citation type="submission" date="2022-06" db="EMBL/GenBank/DDBJ databases">
        <title>Genome Sequence of Candolleomyces eurysporus.</title>
        <authorList>
            <person name="Buettner E."/>
        </authorList>
    </citation>
    <scope>NUCLEOTIDE SEQUENCE</scope>
    <source>
        <strain evidence="1">VTCC 930004</strain>
    </source>
</reference>
<accession>A0A9W8MBP4</accession>
<keyword evidence="2" id="KW-1185">Reference proteome</keyword>
<dbReference type="EMBL" id="JANBPK010001476">
    <property type="protein sequence ID" value="KAJ2922779.1"/>
    <property type="molecule type" value="Genomic_DNA"/>
</dbReference>
<evidence type="ECO:0000313" key="1">
    <source>
        <dbReference type="EMBL" id="KAJ2922779.1"/>
    </source>
</evidence>
<comment type="caution">
    <text evidence="1">The sequence shown here is derived from an EMBL/GenBank/DDBJ whole genome shotgun (WGS) entry which is preliminary data.</text>
</comment>
<organism evidence="1 2">
    <name type="scientific">Candolleomyces eurysporus</name>
    <dbReference type="NCBI Taxonomy" id="2828524"/>
    <lineage>
        <taxon>Eukaryota</taxon>
        <taxon>Fungi</taxon>
        <taxon>Dikarya</taxon>
        <taxon>Basidiomycota</taxon>
        <taxon>Agaricomycotina</taxon>
        <taxon>Agaricomycetes</taxon>
        <taxon>Agaricomycetidae</taxon>
        <taxon>Agaricales</taxon>
        <taxon>Agaricineae</taxon>
        <taxon>Psathyrellaceae</taxon>
        <taxon>Candolleomyces</taxon>
    </lineage>
</organism>
<sequence length="270" mass="30603">MSTPASYLPLAEQDFPSEHAALAQAFHTRATWLWTHEDEPYQPPYAPPGAERGFRWTYTSTLPSRTPSSITIIISVDNYFALHVNGALVHAVNSRDEFWDAFAFTVPIAAGSTKTVIAVRGFNADDTTAVLNNPAGFTAAIKFSFQGTTETETFVTGPNMQWVGESSLPAGWEDPDFNDSSWPNVVVYPIEHYHRRYDHDNSNSDVNASCDFELIESYDYLYHSFTALNLQHTESYLYLFHSRHPFTSRSNSRSRIDECDGRRVFEQHLQ</sequence>
<proteinExistence type="predicted"/>
<dbReference type="Proteomes" id="UP001140091">
    <property type="component" value="Unassembled WGS sequence"/>
</dbReference>
<gene>
    <name evidence="1" type="ORF">H1R20_g14334</name>
</gene>
<dbReference type="OrthoDB" id="3062325at2759"/>
<name>A0A9W8MBP4_9AGAR</name>